<dbReference type="Proteomes" id="UP000023152">
    <property type="component" value="Unassembled WGS sequence"/>
</dbReference>
<keyword evidence="4" id="KW-1185">Reference proteome</keyword>
<proteinExistence type="predicted"/>
<reference evidence="3 4" key="1">
    <citation type="journal article" date="2013" name="Curr. Biol.">
        <title>The Genome of the Foraminiferan Reticulomyxa filosa.</title>
        <authorList>
            <person name="Glockner G."/>
            <person name="Hulsmann N."/>
            <person name="Schleicher M."/>
            <person name="Noegel A.A."/>
            <person name="Eichinger L."/>
            <person name="Gallinger C."/>
            <person name="Pawlowski J."/>
            <person name="Sierra R."/>
            <person name="Euteneuer U."/>
            <person name="Pillet L."/>
            <person name="Moustafa A."/>
            <person name="Platzer M."/>
            <person name="Groth M."/>
            <person name="Szafranski K."/>
            <person name="Schliwa M."/>
        </authorList>
    </citation>
    <scope>NUCLEOTIDE SEQUENCE [LARGE SCALE GENOMIC DNA]</scope>
</reference>
<dbReference type="EMBL" id="ASPP01001859">
    <property type="protein sequence ID" value="ETO35199.1"/>
    <property type="molecule type" value="Genomic_DNA"/>
</dbReference>
<keyword evidence="1" id="KW-0175">Coiled coil</keyword>
<feature type="region of interest" description="Disordered" evidence="2">
    <location>
        <begin position="196"/>
        <end position="237"/>
    </location>
</feature>
<sequence length="352" mass="40646">DRLKSRPQDKKSEPTQSSNLLAAPVDDTEKNPQLNDLQQSMDELLRHLKQPSMVNFQKMLEKGLNQPFGIPVKISSPHDKEEEGNDPDVDSTPSKDVTPFIISEFQFTHFHNNKKASKGKKIGDLRKEIEQVKKQLAAMENTHQTLEANLKYKDGIIEEQKRTLQNEKNFRSTVQEWKSDLLKEIATLIKPGQIHHRQSSWGETITKKKKKKEKLIQQSSQRYQSQQPSGQESVNNTTVSTGNTLVTNEMQQLMQLSTKLTQDMGAVGMLSTLREEYKIIRDERDALKKTVDQFRKHNTELLTKINQLEQEVLYLRESKRTTVKNMVDEMNEMREKIASLSHITKIQELPSK</sequence>
<feature type="compositionally biased region" description="Low complexity" evidence="2">
    <location>
        <begin position="217"/>
        <end position="237"/>
    </location>
</feature>
<dbReference type="AlphaFoldDB" id="X6PAV2"/>
<organism evidence="3 4">
    <name type="scientific">Reticulomyxa filosa</name>
    <dbReference type="NCBI Taxonomy" id="46433"/>
    <lineage>
        <taxon>Eukaryota</taxon>
        <taxon>Sar</taxon>
        <taxon>Rhizaria</taxon>
        <taxon>Retaria</taxon>
        <taxon>Foraminifera</taxon>
        <taxon>Monothalamids</taxon>
        <taxon>Reticulomyxidae</taxon>
        <taxon>Reticulomyxa</taxon>
    </lineage>
</organism>
<feature type="compositionally biased region" description="Basic and acidic residues" evidence="2">
    <location>
        <begin position="1"/>
        <end position="13"/>
    </location>
</feature>
<feature type="non-terminal residue" evidence="3">
    <location>
        <position position="1"/>
    </location>
</feature>
<accession>X6PAV2</accession>
<feature type="coiled-coil region" evidence="1">
    <location>
        <begin position="270"/>
        <end position="343"/>
    </location>
</feature>
<comment type="caution">
    <text evidence="3">The sequence shown here is derived from an EMBL/GenBank/DDBJ whole genome shotgun (WGS) entry which is preliminary data.</text>
</comment>
<evidence type="ECO:0000256" key="1">
    <source>
        <dbReference type="SAM" id="Coils"/>
    </source>
</evidence>
<name>X6PAV2_RETFI</name>
<evidence type="ECO:0000313" key="3">
    <source>
        <dbReference type="EMBL" id="ETO35199.1"/>
    </source>
</evidence>
<evidence type="ECO:0000256" key="2">
    <source>
        <dbReference type="SAM" id="MobiDB-lite"/>
    </source>
</evidence>
<feature type="region of interest" description="Disordered" evidence="2">
    <location>
        <begin position="68"/>
        <end position="95"/>
    </location>
</feature>
<feature type="region of interest" description="Disordered" evidence="2">
    <location>
        <begin position="1"/>
        <end position="39"/>
    </location>
</feature>
<feature type="coiled-coil region" evidence="1">
    <location>
        <begin position="122"/>
        <end position="149"/>
    </location>
</feature>
<protein>
    <submittedName>
        <fullName evidence="3">Translocated promoter region (To activated MET oncogene) isoform 2</fullName>
    </submittedName>
</protein>
<evidence type="ECO:0000313" key="4">
    <source>
        <dbReference type="Proteomes" id="UP000023152"/>
    </source>
</evidence>
<gene>
    <name evidence="3" type="ORF">RFI_01873</name>
</gene>